<proteinExistence type="predicted"/>
<dbReference type="RefSeq" id="WP_090992216.1">
    <property type="nucleotide sequence ID" value="NZ_FOPP01000002.1"/>
</dbReference>
<accession>A0A1I2UL29</accession>
<gene>
    <name evidence="1" type="ORF">SAMN04489864_102156</name>
</gene>
<sequence length="316" mass="34871">MDLVRTWGGLELSAVGFEYWPVNDARKLNMKAFDYLSFTHRLMLCKGTKNMATQGGIIQLSGKLGDLIFSKKKGRNAVRSKSSKPINQTEASKKSSADFGAASSAAAKIRKAFKPLFVYGADDTIINRLNKQILAVFKTISQDFSGNKKLMQGDIKLLTGFQFSSFIQLDTLLFTYPTIAVLLPNQLNIAFGESTGIKQIERATTAVIELMCYNMDLNGDEHQTIPVNPLTIPLISKFRGAKLNIPLVLGGDRAVLVAIAIHYLDDKCNINSRRARAGSIVFASKYKDGIEVPFLPMEIVETIIEEKPEGLAWELG</sequence>
<name>A0A1I2UL29_9SPHI</name>
<organism evidence="1 2">
    <name type="scientific">Pedobacter insulae</name>
    <dbReference type="NCBI Taxonomy" id="414048"/>
    <lineage>
        <taxon>Bacteria</taxon>
        <taxon>Pseudomonadati</taxon>
        <taxon>Bacteroidota</taxon>
        <taxon>Sphingobacteriia</taxon>
        <taxon>Sphingobacteriales</taxon>
        <taxon>Sphingobacteriaceae</taxon>
        <taxon>Pedobacter</taxon>
    </lineage>
</organism>
<protein>
    <submittedName>
        <fullName evidence="1">Uncharacterized protein</fullName>
    </submittedName>
</protein>
<reference evidence="1 2" key="1">
    <citation type="submission" date="2016-10" db="EMBL/GenBank/DDBJ databases">
        <authorList>
            <person name="de Groot N.N."/>
        </authorList>
    </citation>
    <scope>NUCLEOTIDE SEQUENCE [LARGE SCALE GENOMIC DNA]</scope>
    <source>
        <strain evidence="1 2">DSM 18684</strain>
    </source>
</reference>
<dbReference type="Proteomes" id="UP000199666">
    <property type="component" value="Unassembled WGS sequence"/>
</dbReference>
<dbReference type="OrthoDB" id="645138at2"/>
<dbReference type="AlphaFoldDB" id="A0A1I2UL29"/>
<dbReference type="EMBL" id="FOPP01000002">
    <property type="protein sequence ID" value="SFG76347.1"/>
    <property type="molecule type" value="Genomic_DNA"/>
</dbReference>
<evidence type="ECO:0000313" key="1">
    <source>
        <dbReference type="EMBL" id="SFG76347.1"/>
    </source>
</evidence>
<evidence type="ECO:0000313" key="2">
    <source>
        <dbReference type="Proteomes" id="UP000199666"/>
    </source>
</evidence>
<keyword evidence="2" id="KW-1185">Reference proteome</keyword>
<dbReference type="STRING" id="414048.SAMN04489864_102156"/>